<dbReference type="STRING" id="401472.CUREI_06480"/>
<dbReference type="PANTHER" id="PTHR21327">
    <property type="entry name" value="GTP CYCLOHYDROLASE II-RELATED"/>
    <property type="match status" value="1"/>
</dbReference>
<dbReference type="HAMAP" id="MF_01283">
    <property type="entry name" value="RibBA"/>
    <property type="match status" value="1"/>
</dbReference>
<proteinExistence type="inferred from homology"/>
<accession>A0A077HIU1</accession>
<organism evidence="22 23">
    <name type="scientific">Corynebacterium ureicelerivorans</name>
    <dbReference type="NCBI Taxonomy" id="401472"/>
    <lineage>
        <taxon>Bacteria</taxon>
        <taxon>Bacillati</taxon>
        <taxon>Actinomycetota</taxon>
        <taxon>Actinomycetes</taxon>
        <taxon>Mycobacteriales</taxon>
        <taxon>Corynebacteriaceae</taxon>
        <taxon>Corynebacterium</taxon>
    </lineage>
</organism>
<comment type="similarity">
    <text evidence="19">Belongs to the DHBP synthase family.</text>
</comment>
<comment type="pathway">
    <text evidence="3 20">Cofactor biosynthesis; riboflavin biosynthesis; 5-amino-6-(D-ribitylamino)uracil from GTP: step 1/4.</text>
</comment>
<feature type="binding site" evidence="20">
    <location>
        <begin position="147"/>
        <end position="151"/>
    </location>
    <ligand>
        <name>D-ribulose 5-phosphate</name>
        <dbReference type="ChEBI" id="CHEBI:58121"/>
    </ligand>
</feature>
<evidence type="ECO:0000256" key="2">
    <source>
        <dbReference type="ARBA" id="ARBA00002284"/>
    </source>
</evidence>
<keyword evidence="12 20" id="KW-0460">Magnesium</keyword>
<comment type="catalytic activity">
    <reaction evidence="1 20">
        <text>D-ribulose 5-phosphate = (2S)-2-hydroxy-3-oxobutyl phosphate + formate + H(+)</text>
        <dbReference type="Rhea" id="RHEA:18457"/>
        <dbReference type="ChEBI" id="CHEBI:15378"/>
        <dbReference type="ChEBI" id="CHEBI:15740"/>
        <dbReference type="ChEBI" id="CHEBI:58121"/>
        <dbReference type="ChEBI" id="CHEBI:58830"/>
        <dbReference type="EC" id="4.1.99.12"/>
    </reaction>
</comment>
<dbReference type="EC" id="3.5.4.25" evidence="20"/>
<feature type="binding site" evidence="20">
    <location>
        <position position="280"/>
    </location>
    <ligand>
        <name>Zn(2+)</name>
        <dbReference type="ChEBI" id="CHEBI:29105"/>
        <note>catalytic</note>
    </ligand>
</feature>
<dbReference type="GO" id="GO:0005525">
    <property type="term" value="F:GTP binding"/>
    <property type="evidence" value="ECO:0007669"/>
    <property type="project" value="UniProtKB-KW"/>
</dbReference>
<evidence type="ECO:0000256" key="8">
    <source>
        <dbReference type="ARBA" id="ARBA00022723"/>
    </source>
</evidence>
<comment type="cofactor">
    <cofactor evidence="20">
        <name>Mg(2+)</name>
        <dbReference type="ChEBI" id="CHEBI:18420"/>
    </cofactor>
    <cofactor evidence="20">
        <name>Mn(2+)</name>
        <dbReference type="ChEBI" id="CHEBI:29035"/>
    </cofactor>
    <text evidence="20">Binds 2 divalent metal cations per subunit. Magnesium or manganese.</text>
</comment>
<keyword evidence="14 20" id="KW-0464">Manganese</keyword>
<dbReference type="Proteomes" id="UP000028939">
    <property type="component" value="Chromosome"/>
</dbReference>
<dbReference type="InterPro" id="IPR032677">
    <property type="entry name" value="GTP_cyclohydro_II"/>
</dbReference>
<evidence type="ECO:0000256" key="16">
    <source>
        <dbReference type="ARBA" id="ARBA00023268"/>
    </source>
</evidence>
<dbReference type="KEGG" id="cuv:CUREI_06480"/>
<feature type="site" description="Essential for DHBP synthase activity" evidence="20">
    <location>
        <position position="171"/>
    </location>
</feature>
<evidence type="ECO:0000256" key="15">
    <source>
        <dbReference type="ARBA" id="ARBA00023239"/>
    </source>
</evidence>
<keyword evidence="11 20" id="KW-0862">Zinc</keyword>
<dbReference type="NCBIfam" id="NF006803">
    <property type="entry name" value="PRK09311.1"/>
    <property type="match status" value="1"/>
</dbReference>
<dbReference type="NCBIfam" id="NF001591">
    <property type="entry name" value="PRK00393.1"/>
    <property type="match status" value="1"/>
</dbReference>
<feature type="binding site" evidence="20">
    <location>
        <position position="269"/>
    </location>
    <ligand>
        <name>Zn(2+)</name>
        <dbReference type="ChEBI" id="CHEBI:29105"/>
        <note>catalytic</note>
    </ligand>
</feature>
<keyword evidence="15 20" id="KW-0456">Lyase</keyword>
<evidence type="ECO:0000256" key="4">
    <source>
        <dbReference type="ARBA" id="ARBA00004904"/>
    </source>
</evidence>
<feature type="site" description="Essential for DHBP synthase activity" evidence="20">
    <location>
        <position position="133"/>
    </location>
</feature>
<dbReference type="GO" id="GO:0009231">
    <property type="term" value="P:riboflavin biosynthetic process"/>
    <property type="evidence" value="ECO:0007669"/>
    <property type="project" value="UniProtKB-UniRule"/>
</dbReference>
<evidence type="ECO:0000256" key="17">
    <source>
        <dbReference type="ARBA" id="ARBA00043932"/>
    </source>
</evidence>
<keyword evidence="16 20" id="KW-0511">Multifunctional enzyme</keyword>
<dbReference type="PIRSF" id="PIRSF001259">
    <property type="entry name" value="RibA"/>
    <property type="match status" value="1"/>
</dbReference>
<evidence type="ECO:0000256" key="11">
    <source>
        <dbReference type="ARBA" id="ARBA00022833"/>
    </source>
</evidence>
<comment type="function">
    <text evidence="17 20">Catalyzes the conversion of GTP to 2,5-diamino-6-ribosylamino-4(3H)-pyrimidinone 5'-phosphate (DARP), formate and pyrophosphate.</text>
</comment>
<dbReference type="InterPro" id="IPR000926">
    <property type="entry name" value="RibA"/>
</dbReference>
<keyword evidence="7 20" id="KW-0686">Riboflavin biosynthesis</keyword>
<feature type="binding site" evidence="20">
    <location>
        <position position="36"/>
    </location>
    <ligand>
        <name>Mg(2+)</name>
        <dbReference type="ChEBI" id="CHEBI:18420"/>
        <label>2</label>
    </ligand>
</feature>
<evidence type="ECO:0000313" key="22">
    <source>
        <dbReference type="EMBL" id="AIL96988.1"/>
    </source>
</evidence>
<comment type="catalytic activity">
    <reaction evidence="18 20">
        <text>GTP + 4 H2O = 2,5-diamino-6-hydroxy-4-(5-phosphoribosylamino)-pyrimidine + formate + 2 phosphate + 3 H(+)</text>
        <dbReference type="Rhea" id="RHEA:23704"/>
        <dbReference type="ChEBI" id="CHEBI:15377"/>
        <dbReference type="ChEBI" id="CHEBI:15378"/>
        <dbReference type="ChEBI" id="CHEBI:15740"/>
        <dbReference type="ChEBI" id="CHEBI:37565"/>
        <dbReference type="ChEBI" id="CHEBI:43474"/>
        <dbReference type="ChEBI" id="CHEBI:58614"/>
        <dbReference type="EC" id="3.5.4.25"/>
    </reaction>
</comment>
<dbReference type="Gene3D" id="3.90.870.10">
    <property type="entry name" value="DHBP synthase"/>
    <property type="match status" value="1"/>
</dbReference>
<evidence type="ECO:0000256" key="3">
    <source>
        <dbReference type="ARBA" id="ARBA00004853"/>
    </source>
</evidence>
<dbReference type="Gene3D" id="3.40.50.10990">
    <property type="entry name" value="GTP cyclohydrolase II"/>
    <property type="match status" value="1"/>
</dbReference>
<dbReference type="FunFam" id="3.40.50.10990:FF:000001">
    <property type="entry name" value="Riboflavin biosynthesis protein RibBA"/>
    <property type="match status" value="1"/>
</dbReference>
<sequence>MTSLNSLNSTLDTVEEAIAAIRAGKAVVVVDSEDRENEGDLIFAAQDATPELVAFTVRHTSGYICVSMSDERATALELPPMVADNQDLHGTAYAVTVDAATGTTGISARSRATTIAMLADGSATPASFTRPGHVVPLRAKAGGVLERPGHTEAAVDLARLAGKAPVGALCEIVSEDDPTDMARFGELRRFADTHNLPMISIEQLADYRRHHERTVERVTEAALPTEYGEFTAVGYRDTITGVEHVALVAGGVDTLAGANDVLVRVHSECLTGDVFASKRCDCGPQLHESMRRIQQAGRGVVVYLRGHEGRGIGLLAKLKAYRLQDQGLDTVDANLEQGLPADAREYSAAGQILADLGMGSLDILTNNPEKIDALTGYGPEVAGRSRIEIVPTHDNIEYLRTKRDRMGHDLPGVAEWLAAHPGYEH</sequence>
<dbReference type="NCBIfam" id="TIGR00506">
    <property type="entry name" value="ribB"/>
    <property type="match status" value="1"/>
</dbReference>
<dbReference type="InterPro" id="IPR036144">
    <property type="entry name" value="RibA-like_sf"/>
</dbReference>
<dbReference type="CDD" id="cd00641">
    <property type="entry name" value="GTP_cyclohydro2"/>
    <property type="match status" value="1"/>
</dbReference>
<feature type="binding site" evidence="20">
    <location>
        <position position="285"/>
    </location>
    <ligand>
        <name>GTP</name>
        <dbReference type="ChEBI" id="CHEBI:37565"/>
    </ligand>
</feature>
<keyword evidence="13 20" id="KW-0342">GTP-binding</keyword>
<feature type="binding site" evidence="20">
    <location>
        <position position="40"/>
    </location>
    <ligand>
        <name>D-ribulose 5-phosphate</name>
        <dbReference type="ChEBI" id="CHEBI:58121"/>
    </ligand>
</feature>
<dbReference type="GO" id="GO:0003935">
    <property type="term" value="F:GTP cyclohydrolase II activity"/>
    <property type="evidence" value="ECO:0007669"/>
    <property type="project" value="UniProtKB-UniRule"/>
</dbReference>
<comment type="similarity">
    <text evidence="20">In the C-terminal section; belongs to the GTP cyclohydrolase II family.</text>
</comment>
<dbReference type="SUPFAM" id="SSF55821">
    <property type="entry name" value="YrdC/RibB"/>
    <property type="match status" value="1"/>
</dbReference>
<dbReference type="AlphaFoldDB" id="A0A077HIU1"/>
<dbReference type="EC" id="4.1.99.12" evidence="20"/>
<evidence type="ECO:0000256" key="20">
    <source>
        <dbReference type="HAMAP-Rule" id="MF_01283"/>
    </source>
</evidence>
<feature type="active site" description="Nucleophile; for GTP cyclohydrolase activity" evidence="20">
    <location>
        <position position="344"/>
    </location>
</feature>
<evidence type="ECO:0000256" key="10">
    <source>
        <dbReference type="ARBA" id="ARBA00022801"/>
    </source>
</evidence>
<evidence type="ECO:0000256" key="1">
    <source>
        <dbReference type="ARBA" id="ARBA00000141"/>
    </source>
</evidence>
<dbReference type="InterPro" id="IPR017945">
    <property type="entry name" value="DHBP_synth_RibB-like_a/b_dom"/>
</dbReference>
<dbReference type="HAMAP" id="MF_00179">
    <property type="entry name" value="RibA"/>
    <property type="match status" value="1"/>
</dbReference>
<keyword evidence="8 20" id="KW-0479">Metal-binding</keyword>
<dbReference type="InterPro" id="IPR016299">
    <property type="entry name" value="Riboflavin_synth_RibBA"/>
</dbReference>
<evidence type="ECO:0000256" key="14">
    <source>
        <dbReference type="ARBA" id="ARBA00023211"/>
    </source>
</evidence>
<evidence type="ECO:0000256" key="7">
    <source>
        <dbReference type="ARBA" id="ARBA00022619"/>
    </source>
</evidence>
<dbReference type="HAMAP" id="MF_00180">
    <property type="entry name" value="RibB"/>
    <property type="match status" value="1"/>
</dbReference>
<dbReference type="Pfam" id="PF00925">
    <property type="entry name" value="GTP_cyclohydro2"/>
    <property type="match status" value="1"/>
</dbReference>
<comment type="pathway">
    <text evidence="4 20">Cofactor biosynthesis; riboflavin biosynthesis; 2-hydroxy-3-oxobutyl phosphate from D-ribulose 5-phosphate: step 1/1.</text>
</comment>
<feature type="region of interest" description="DHBP synthase" evidence="20">
    <location>
        <begin position="1"/>
        <end position="210"/>
    </location>
</feature>
<feature type="binding site" evidence="20">
    <location>
        <position position="330"/>
    </location>
    <ligand>
        <name>GTP</name>
        <dbReference type="ChEBI" id="CHEBI:37565"/>
    </ligand>
</feature>
<dbReference type="HOGENOM" id="CLU_020273_1_2_11"/>
<evidence type="ECO:0000256" key="9">
    <source>
        <dbReference type="ARBA" id="ARBA00022741"/>
    </source>
</evidence>
<dbReference type="Pfam" id="PF00926">
    <property type="entry name" value="DHBP_synthase"/>
    <property type="match status" value="1"/>
</dbReference>
<comment type="function">
    <text evidence="2 20">Catalyzes the conversion of D-ribulose 5-phosphate to formate and 3,4-dihydroxy-2-butanone 4-phosphate.</text>
</comment>
<dbReference type="UniPathway" id="UPA00275">
    <property type="reaction ID" value="UER00399"/>
</dbReference>
<feature type="domain" description="GTP cyclohydrolase II" evidence="21">
    <location>
        <begin position="216"/>
        <end position="384"/>
    </location>
</feature>
<evidence type="ECO:0000313" key="23">
    <source>
        <dbReference type="Proteomes" id="UP000028939"/>
    </source>
</evidence>
<dbReference type="PANTHER" id="PTHR21327:SF18">
    <property type="entry name" value="3,4-DIHYDROXY-2-BUTANONE 4-PHOSPHATE SYNTHASE"/>
    <property type="match status" value="1"/>
</dbReference>
<keyword evidence="10 20" id="KW-0378">Hydrolase</keyword>
<feature type="binding site" evidence="20">
    <location>
        <position position="36"/>
    </location>
    <ligand>
        <name>Mg(2+)</name>
        <dbReference type="ChEBI" id="CHEBI:18420"/>
        <label>1</label>
    </ligand>
</feature>
<dbReference type="GO" id="GO:0030145">
    <property type="term" value="F:manganese ion binding"/>
    <property type="evidence" value="ECO:0007669"/>
    <property type="project" value="UniProtKB-UniRule"/>
</dbReference>
<keyword evidence="9 20" id="KW-0547">Nucleotide-binding</keyword>
<reference evidence="22 23" key="1">
    <citation type="submission" date="2014-08" db="EMBL/GenBank/DDBJ databases">
        <title>Complete genome sequence of Corynebacterium ureicelerivorans DSM 45051, a lipophilic and urea-splitting isolate from a blood culture of a septicaemia patient.</title>
        <authorList>
            <person name="Tippelt A."/>
            <person name="Albersmeier A."/>
            <person name="Brinkrolf K."/>
            <person name="Ruckert C."/>
            <person name="Tauch A."/>
        </authorList>
    </citation>
    <scope>NUCLEOTIDE SEQUENCE [LARGE SCALE GENOMIC DNA]</scope>
    <source>
        <strain evidence="22 23">IMMIB RIV-2301</strain>
    </source>
</reference>
<protein>
    <recommendedName>
        <fullName evidence="20">Riboflavin biosynthesis protein RibBA</fullName>
    </recommendedName>
    <domain>
        <recommendedName>
            <fullName evidence="20">3,4-dihydroxy-2-butanone 4-phosphate synthase</fullName>
            <shortName evidence="20">DHBP synthase</shortName>
            <ecNumber evidence="20">4.1.99.12</ecNumber>
        </recommendedName>
    </domain>
    <domain>
        <recommendedName>
            <fullName evidence="20">GTP cyclohydrolase-2</fullName>
            <ecNumber evidence="20">3.5.4.25</ecNumber>
        </recommendedName>
        <alternativeName>
            <fullName evidence="20">GTP cyclohydrolase II</fullName>
        </alternativeName>
    </domain>
</protein>
<evidence type="ECO:0000256" key="6">
    <source>
        <dbReference type="ARBA" id="ARBA00011738"/>
    </source>
</evidence>
<feature type="region of interest" description="GTP cyclohydrolase II" evidence="20">
    <location>
        <begin position="211"/>
        <end position="425"/>
    </location>
</feature>
<evidence type="ECO:0000256" key="12">
    <source>
        <dbReference type="ARBA" id="ARBA00022842"/>
    </source>
</evidence>
<dbReference type="OrthoDB" id="9793111at2"/>
<dbReference type="GO" id="GO:0005829">
    <property type="term" value="C:cytosol"/>
    <property type="evidence" value="ECO:0007669"/>
    <property type="project" value="TreeGrafter"/>
</dbReference>
<evidence type="ECO:0000259" key="21">
    <source>
        <dbReference type="Pfam" id="PF00925"/>
    </source>
</evidence>
<feature type="binding site" evidence="20">
    <location>
        <position position="282"/>
    </location>
    <ligand>
        <name>Zn(2+)</name>
        <dbReference type="ChEBI" id="CHEBI:29105"/>
        <note>catalytic</note>
    </ligand>
</feature>
<dbReference type="GO" id="GO:0008686">
    <property type="term" value="F:3,4-dihydroxy-2-butanone-4-phosphate synthase activity"/>
    <property type="evidence" value="ECO:0007669"/>
    <property type="project" value="UniProtKB-UniRule"/>
</dbReference>
<gene>
    <name evidence="20" type="primary">ribBA</name>
    <name evidence="22" type="ORF">CUREI_06480</name>
</gene>
<evidence type="ECO:0000256" key="19">
    <source>
        <dbReference type="ARBA" id="ARBA00060730"/>
    </source>
</evidence>
<keyword evidence="23" id="KW-1185">Reference proteome</keyword>
<name>A0A077HIU1_9CORY</name>
<feature type="binding site" evidence="20">
    <location>
        <position position="370"/>
    </location>
    <ligand>
        <name>GTP</name>
        <dbReference type="ChEBI" id="CHEBI:37565"/>
    </ligand>
</feature>
<feature type="binding site" evidence="20">
    <location>
        <begin position="35"/>
        <end position="36"/>
    </location>
    <ligand>
        <name>D-ribulose 5-phosphate</name>
        <dbReference type="ChEBI" id="CHEBI:58121"/>
    </ligand>
</feature>
<feature type="active site" description="Proton acceptor; for GTP cyclohydrolase activity" evidence="20">
    <location>
        <position position="342"/>
    </location>
</feature>
<dbReference type="InterPro" id="IPR000422">
    <property type="entry name" value="DHBP_synthase_RibB"/>
</dbReference>
<feature type="binding site" evidence="20">
    <location>
        <position position="365"/>
    </location>
    <ligand>
        <name>GTP</name>
        <dbReference type="ChEBI" id="CHEBI:37565"/>
    </ligand>
</feature>
<dbReference type="NCBIfam" id="TIGR00505">
    <property type="entry name" value="ribA"/>
    <property type="match status" value="1"/>
</dbReference>
<evidence type="ECO:0000256" key="13">
    <source>
        <dbReference type="ARBA" id="ARBA00023134"/>
    </source>
</evidence>
<feature type="binding site" evidence="20">
    <location>
        <position position="150"/>
    </location>
    <ligand>
        <name>Mg(2+)</name>
        <dbReference type="ChEBI" id="CHEBI:18420"/>
        <label>2</label>
    </ligand>
</feature>
<dbReference type="GO" id="GO:0000287">
    <property type="term" value="F:magnesium ion binding"/>
    <property type="evidence" value="ECO:0007669"/>
    <property type="project" value="UniProtKB-UniRule"/>
</dbReference>
<dbReference type="RefSeq" id="WP_038611729.1">
    <property type="nucleotide sequence ID" value="NZ_CP009215.1"/>
</dbReference>
<dbReference type="EMBL" id="CP009215">
    <property type="protein sequence ID" value="AIL96988.1"/>
    <property type="molecule type" value="Genomic_DNA"/>
</dbReference>
<feature type="binding site" evidence="20">
    <location>
        <position position="171"/>
    </location>
    <ligand>
        <name>D-ribulose 5-phosphate</name>
        <dbReference type="ChEBI" id="CHEBI:58121"/>
    </ligand>
</feature>
<feature type="binding site" evidence="20">
    <location>
        <begin position="264"/>
        <end position="268"/>
    </location>
    <ligand>
        <name>GTP</name>
        <dbReference type="ChEBI" id="CHEBI:37565"/>
    </ligand>
</feature>
<comment type="cofactor">
    <cofactor evidence="20">
        <name>Zn(2+)</name>
        <dbReference type="ChEBI" id="CHEBI:29105"/>
    </cofactor>
    <text evidence="20">Binds 1 zinc ion per subunit.</text>
</comment>
<dbReference type="SUPFAM" id="SSF142695">
    <property type="entry name" value="RibA-like"/>
    <property type="match status" value="1"/>
</dbReference>
<dbReference type="FunFam" id="3.90.870.10:FF:000002">
    <property type="entry name" value="3,4-dihydroxy-2-butanone 4-phosphate synthase"/>
    <property type="match status" value="1"/>
</dbReference>
<feature type="binding site" evidence="20">
    <location>
        <begin position="308"/>
        <end position="310"/>
    </location>
    <ligand>
        <name>GTP</name>
        <dbReference type="ChEBI" id="CHEBI:37565"/>
    </ligand>
</feature>
<evidence type="ECO:0000256" key="18">
    <source>
        <dbReference type="ARBA" id="ARBA00049295"/>
    </source>
</evidence>
<evidence type="ECO:0000256" key="5">
    <source>
        <dbReference type="ARBA" id="ARBA00005520"/>
    </source>
</evidence>
<comment type="subunit">
    <text evidence="6">Homodimer.</text>
</comment>
<dbReference type="GO" id="GO:0008270">
    <property type="term" value="F:zinc ion binding"/>
    <property type="evidence" value="ECO:0007669"/>
    <property type="project" value="UniProtKB-UniRule"/>
</dbReference>
<comment type="similarity">
    <text evidence="5 20">In the N-terminal section; belongs to the DHBP synthase family.</text>
</comment>